<reference evidence="1" key="1">
    <citation type="submission" date="2006-10" db="EMBL/GenBank/DDBJ databases">
        <title>Complete sequence of Solibacter usitatus Ellin6076.</title>
        <authorList>
            <consortium name="US DOE Joint Genome Institute"/>
            <person name="Copeland A."/>
            <person name="Lucas S."/>
            <person name="Lapidus A."/>
            <person name="Barry K."/>
            <person name="Detter J.C."/>
            <person name="Glavina del Rio T."/>
            <person name="Hammon N."/>
            <person name="Israni S."/>
            <person name="Dalin E."/>
            <person name="Tice H."/>
            <person name="Pitluck S."/>
            <person name="Thompson L.S."/>
            <person name="Brettin T."/>
            <person name="Bruce D."/>
            <person name="Han C."/>
            <person name="Tapia R."/>
            <person name="Gilna P."/>
            <person name="Schmutz J."/>
            <person name="Larimer F."/>
            <person name="Land M."/>
            <person name="Hauser L."/>
            <person name="Kyrpides N."/>
            <person name="Mikhailova N."/>
            <person name="Janssen P.H."/>
            <person name="Kuske C.R."/>
            <person name="Richardson P."/>
        </authorList>
    </citation>
    <scope>NUCLEOTIDE SEQUENCE</scope>
    <source>
        <strain evidence="1">Ellin6076</strain>
    </source>
</reference>
<organism evidence="1">
    <name type="scientific">Solibacter usitatus (strain Ellin6076)</name>
    <dbReference type="NCBI Taxonomy" id="234267"/>
    <lineage>
        <taxon>Bacteria</taxon>
        <taxon>Pseudomonadati</taxon>
        <taxon>Acidobacteriota</taxon>
        <taxon>Terriglobia</taxon>
        <taxon>Bryobacterales</taxon>
        <taxon>Solibacteraceae</taxon>
        <taxon>Candidatus Solibacter</taxon>
    </lineage>
</organism>
<dbReference type="STRING" id="234267.Acid_7541"/>
<protein>
    <recommendedName>
        <fullName evidence="2">GIY-YIG domain-containing protein</fullName>
    </recommendedName>
</protein>
<dbReference type="EMBL" id="CP000473">
    <property type="protein sequence ID" value="ABJ88449.1"/>
    <property type="molecule type" value="Genomic_DNA"/>
</dbReference>
<dbReference type="Gene3D" id="3.40.1440.10">
    <property type="entry name" value="GIY-YIG endonuclease"/>
    <property type="match status" value="1"/>
</dbReference>
<dbReference type="AlphaFoldDB" id="Q01PH1"/>
<proteinExistence type="predicted"/>
<accession>Q01PH1</accession>
<dbReference type="eggNOG" id="COG0322">
    <property type="taxonomic scope" value="Bacteria"/>
</dbReference>
<dbReference type="InParanoid" id="Q01PH1"/>
<dbReference type="KEGG" id="sus:Acid_7541"/>
<gene>
    <name evidence="1" type="ordered locus">Acid_7541</name>
</gene>
<evidence type="ECO:0000313" key="1">
    <source>
        <dbReference type="EMBL" id="ABJ88449.1"/>
    </source>
</evidence>
<name>Q01PH1_SOLUE</name>
<dbReference type="HOGENOM" id="CLU_2587897_0_0_0"/>
<dbReference type="InterPro" id="IPR035901">
    <property type="entry name" value="GIY-YIG_endonuc_sf"/>
</dbReference>
<evidence type="ECO:0008006" key="2">
    <source>
        <dbReference type="Google" id="ProtNLM"/>
    </source>
</evidence>
<sequence length="80" mass="8662">MQKNAPAQPGVYGLSNAVEWIYVGAAGNIQAALMGHLRETDTRLKSLAPKGFTFEICGAEEQVGRHRRLVGELAPVCNRP</sequence>